<evidence type="ECO:0000256" key="1">
    <source>
        <dbReference type="ARBA" id="ARBA00004147"/>
    </source>
</evidence>
<comment type="catalytic activity">
    <reaction evidence="11 12 13">
        <text>DNA(n) + a 2'-deoxyribonucleoside 5'-triphosphate = DNA(n+1) + diphosphate</text>
        <dbReference type="Rhea" id="RHEA:22508"/>
        <dbReference type="Rhea" id="RHEA-COMP:17339"/>
        <dbReference type="Rhea" id="RHEA-COMP:17340"/>
        <dbReference type="ChEBI" id="CHEBI:33019"/>
        <dbReference type="ChEBI" id="CHEBI:61560"/>
        <dbReference type="ChEBI" id="CHEBI:173112"/>
        <dbReference type="EC" id="2.7.7.7"/>
    </reaction>
</comment>
<dbReference type="PROSITE" id="PS00116">
    <property type="entry name" value="DNA_POLYMERASE_B"/>
    <property type="match status" value="1"/>
</dbReference>
<comment type="subcellular location">
    <subcellularLocation>
        <location evidence="1">Host nucleus</location>
    </subcellularLocation>
</comment>
<organism evidence="16">
    <name type="scientific">Adenoviridae sp</name>
    <dbReference type="NCBI Taxonomy" id="2558248"/>
    <lineage>
        <taxon>Viruses</taxon>
        <taxon>Varidnaviria</taxon>
        <taxon>Bamfordvirae</taxon>
        <taxon>Preplasmiviricota</taxon>
        <taxon>Polisuviricotina</taxon>
        <taxon>Pharingeaviricetes</taxon>
        <taxon>Rowavirales</taxon>
        <taxon>Adenoviridae</taxon>
    </lineage>
</organism>
<keyword evidence="7 12" id="KW-0239">DNA-directed DNA polymerase</keyword>
<dbReference type="InterPro" id="IPR014382">
    <property type="entry name" value="DNA-dir_DNA_pol_B_adenovir"/>
</dbReference>
<proteinExistence type="inferred from homology"/>
<accession>A0A7D5TZG1</accession>
<comment type="similarity">
    <text evidence="2 12 13">Belongs to the DNA polymerase type-B family.</text>
</comment>
<evidence type="ECO:0000256" key="5">
    <source>
        <dbReference type="ARBA" id="ARBA00022695"/>
    </source>
</evidence>
<dbReference type="PIRSF" id="PIRSF000788">
    <property type="entry name" value="DPol_ADV"/>
    <property type="match status" value="1"/>
</dbReference>
<dbReference type="PRINTS" id="PR00106">
    <property type="entry name" value="DNAPOLB"/>
</dbReference>
<dbReference type="InterPro" id="IPR006172">
    <property type="entry name" value="DNA-dir_DNA_pol_B"/>
</dbReference>
<evidence type="ECO:0000256" key="7">
    <source>
        <dbReference type="ARBA" id="ARBA00022932"/>
    </source>
</evidence>
<dbReference type="SUPFAM" id="SSF53098">
    <property type="entry name" value="Ribonuclease H-like"/>
    <property type="match status" value="1"/>
</dbReference>
<name>A0A7D5TZG1_9ADEN</name>
<evidence type="ECO:0000259" key="15">
    <source>
        <dbReference type="Pfam" id="PF03175"/>
    </source>
</evidence>
<dbReference type="GO" id="GO:0042025">
    <property type="term" value="C:host cell nucleus"/>
    <property type="evidence" value="ECO:0007669"/>
    <property type="project" value="UniProtKB-SubCell"/>
</dbReference>
<evidence type="ECO:0000256" key="14">
    <source>
        <dbReference type="SAM" id="MobiDB-lite"/>
    </source>
</evidence>
<reference evidence="16" key="1">
    <citation type="submission" date="2020-01" db="EMBL/GenBank/DDBJ databases">
        <title>Viral genomes from wild and zoo birds in China.</title>
        <authorList>
            <person name="Yang Z."/>
            <person name="Shan T."/>
            <person name="Yang S."/>
            <person name="Zhang W."/>
        </authorList>
    </citation>
    <scope>NUCLEOTIDE SEQUENCE</scope>
    <source>
        <strain evidence="16">Sis058ade1</strain>
    </source>
</reference>
<keyword evidence="9 12" id="KW-0238">DNA-binding</keyword>
<evidence type="ECO:0000313" key="16">
    <source>
        <dbReference type="EMBL" id="QLI47680.1"/>
    </source>
</evidence>
<evidence type="ECO:0000256" key="10">
    <source>
        <dbReference type="ARBA" id="ARBA00046822"/>
    </source>
</evidence>
<dbReference type="EC" id="2.7.7.7" evidence="12 13"/>
<evidence type="ECO:0000256" key="4">
    <source>
        <dbReference type="ARBA" id="ARBA00022679"/>
    </source>
</evidence>
<keyword evidence="8" id="KW-1194">Viral DNA replication</keyword>
<comment type="subunit">
    <text evidence="10">Heterodimer with the terminal protein; this heterodimer binds to bp 9 to 18 of the genome. Forms a complex with viral pTP, DBP and hosts NFIA and POU2F1/OCT1 for initiation of replication.</text>
</comment>
<dbReference type="InterPro" id="IPR004868">
    <property type="entry name" value="DNA-dir_DNA_pol_B_mt/vir"/>
</dbReference>
<dbReference type="Pfam" id="PF03175">
    <property type="entry name" value="DNA_pol_B_2"/>
    <property type="match status" value="1"/>
</dbReference>
<keyword evidence="6 12" id="KW-0235">DNA replication</keyword>
<keyword evidence="4 12" id="KW-0808">Transferase</keyword>
<evidence type="ECO:0000256" key="2">
    <source>
        <dbReference type="ARBA" id="ARBA00005755"/>
    </source>
</evidence>
<evidence type="ECO:0000256" key="11">
    <source>
        <dbReference type="ARBA" id="ARBA00049244"/>
    </source>
</evidence>
<keyword evidence="5 12" id="KW-0548">Nucleotidyltransferase</keyword>
<feature type="compositionally biased region" description="Acidic residues" evidence="14">
    <location>
        <begin position="849"/>
        <end position="862"/>
    </location>
</feature>
<evidence type="ECO:0000256" key="12">
    <source>
        <dbReference type="PIRNR" id="PIRNR000788"/>
    </source>
</evidence>
<dbReference type="InterPro" id="IPR017964">
    <property type="entry name" value="DNA-dir_DNA_pol_B_CS"/>
</dbReference>
<dbReference type="SMART" id="SM00486">
    <property type="entry name" value="POLBc"/>
    <property type="match status" value="1"/>
</dbReference>
<dbReference type="GO" id="GO:0000166">
    <property type="term" value="F:nucleotide binding"/>
    <property type="evidence" value="ECO:0007669"/>
    <property type="project" value="UniProtKB-UniRule"/>
</dbReference>
<dbReference type="GO" id="GO:0006260">
    <property type="term" value="P:DNA replication"/>
    <property type="evidence" value="ECO:0007669"/>
    <property type="project" value="UniProtKB-KW"/>
</dbReference>
<dbReference type="GO" id="GO:0003677">
    <property type="term" value="F:DNA binding"/>
    <property type="evidence" value="ECO:0007669"/>
    <property type="project" value="UniProtKB-UniRule"/>
</dbReference>
<dbReference type="EMBL" id="MT138099">
    <property type="protein sequence ID" value="QLI47680.1"/>
    <property type="molecule type" value="Genomic_DNA"/>
</dbReference>
<sequence>MSIKTTSCLLGTDSLFVHTASSKDITEYFKTFKGNQATKSAVYFVNKQPHKLIMTNFAWGMRKFLKIHKFLTSPRSRQYNVIDYAFYASDPVERLKIFRPTFIGVITFSGKVAKILKIATHEKPLMPPMHIARASNGEWMWVNSITPVTRCPVCADYWVVGHKCSSKRSSFYHFAVKGEGKKLWQHLHFSCPAMKPNTKLLFVTYDIETYTVFEERGKRMQPFMLCFMLSGDPLLTSIAEKVAKQDPNLEMINGGYYWIDTAPGEVGKRFRDFRTRLQVYFSRHLVRRFRAANREFFDMHMQEGQYKTFYDIPAELFRHPPQQLQVPDDFYLVDIIILGHNICKFDELLLATELVEDRSIFPNACSCTRTFMPRVGRLLFNDIHFSIPNPCYLKKDPTRLERWKRGVSSLVDSFALTVRFMVRDTLQLTSGAKLAKAAEAYALELCKGQCPYEAVNEFISRGHFEQDEDGFPVQHYWESEVVMQEQKELWHNMHPDSPYDIVKACLEYCMLDVLVTQKLAHTLYENYDRYFREQLNMEGKYNIFERPTIPSNTHAFWKQLAFTNYVQNQPVKRLKKLSPDFVAEVYSPHKTMFKYIRQALRGGRCYPTILGPYRKPVYVFDICGMYASALTHPMPHGMPLDPYHVTAYVDELNQILATETNISYFDPRIKPAILKIDAYPPPITHLDPLPPICSRRGGRLVWTNEPLFDEVITIIDIITMRNRGWKVTVTQDPMNIVWPKWETLCAQYVTININAKEKADREKNEVMRSISKMLSNALYGAFATNMDTTKILFERDLSDSDRNDIYEGTKVVKHITLLNDKSFSGIDFEPKRSSKYDPTSPWSIHFNPGEEDDMPSEDDDEAPLTNQDHSLQEVDNELTTALQSPPYIPHDETDHAHYARANETQMKPMRLLDATPDALTVLHLENLDKLVENRRYATQIACFVLGWSRAFFNEWSEILHAPDRGIHPHDREPQSLYGDTDSLFVTESGYRRMVTRGAHRIKSPNTRLTYDPEHPALYWACDCDIKCKKCGADTFSSESIFLAPKLYGLKDAVCTNPDCGFVGAGKIRSKGHKQAELIYDTLMRSWLKYEDEQFGGRSRIPELHTRRTIFKTTLLNKVSRYDPFTIHNEQLVRILRPWKDLTLYQHGDYLFPYNSAHPNPRTASELRIVNDIGDEDPLAPIHFLDQGATLTVEECDEILECLQDIETC</sequence>
<evidence type="ECO:0000256" key="6">
    <source>
        <dbReference type="ARBA" id="ARBA00022705"/>
    </source>
</evidence>
<evidence type="ECO:0000256" key="13">
    <source>
        <dbReference type="RuleBase" id="RU000442"/>
    </source>
</evidence>
<feature type="region of interest" description="Disordered" evidence="14">
    <location>
        <begin position="828"/>
        <end position="864"/>
    </location>
</feature>
<dbReference type="GO" id="GO:0003887">
    <property type="term" value="F:DNA-directed DNA polymerase activity"/>
    <property type="evidence" value="ECO:0007669"/>
    <property type="project" value="UniProtKB-UniRule"/>
</dbReference>
<evidence type="ECO:0000256" key="8">
    <source>
        <dbReference type="ARBA" id="ARBA00023109"/>
    </source>
</evidence>
<dbReference type="InterPro" id="IPR012337">
    <property type="entry name" value="RNaseH-like_sf"/>
</dbReference>
<keyword evidence="3" id="KW-1048">Host nucleus</keyword>
<evidence type="ECO:0000256" key="3">
    <source>
        <dbReference type="ARBA" id="ARBA00022562"/>
    </source>
</evidence>
<dbReference type="GO" id="GO:0039693">
    <property type="term" value="P:viral DNA genome replication"/>
    <property type="evidence" value="ECO:0007669"/>
    <property type="project" value="UniProtKB-KW"/>
</dbReference>
<evidence type="ECO:0000256" key="9">
    <source>
        <dbReference type="ARBA" id="ARBA00023125"/>
    </source>
</evidence>
<feature type="domain" description="DNA-directed DNA polymerase family B mitochondria/virus" evidence="15">
    <location>
        <begin position="368"/>
        <end position="834"/>
    </location>
</feature>
<protein>
    <recommendedName>
        <fullName evidence="12 13">DNA polymerase</fullName>
        <ecNumber evidence="12 13">2.7.7.7</ecNumber>
    </recommendedName>
</protein>
<dbReference type="InterPro" id="IPR043502">
    <property type="entry name" value="DNA/RNA_pol_sf"/>
</dbReference>
<dbReference type="SUPFAM" id="SSF56672">
    <property type="entry name" value="DNA/RNA polymerases"/>
    <property type="match status" value="1"/>
</dbReference>